<name>A0A0D0C3L6_9AGAR</name>
<dbReference type="EMBL" id="KN834843">
    <property type="protein sequence ID" value="KIK52407.1"/>
    <property type="molecule type" value="Genomic_DNA"/>
</dbReference>
<evidence type="ECO:0000313" key="1">
    <source>
        <dbReference type="EMBL" id="KIK52407.1"/>
    </source>
</evidence>
<dbReference type="AlphaFoldDB" id="A0A0D0C3L6"/>
<gene>
    <name evidence="1" type="ORF">GYMLUDRAFT_967489</name>
</gene>
<proteinExistence type="predicted"/>
<dbReference type="Proteomes" id="UP000053593">
    <property type="component" value="Unassembled WGS sequence"/>
</dbReference>
<accession>A0A0D0C3L6</accession>
<keyword evidence="2" id="KW-1185">Reference proteome</keyword>
<sequence length="96" mass="10690">MQHVARYTVRDLLQKIATEIKINLTVKFTNDISPNEAVFGAETGFTFTAPLEQCLNKIKKRGLPLYRTGRCSGTVVIGKEKGVIYGADGKQLYRQA</sequence>
<protein>
    <submittedName>
        <fullName evidence="1">Uncharacterized protein</fullName>
    </submittedName>
</protein>
<dbReference type="HOGENOM" id="CLU_2359965_0_0_1"/>
<reference evidence="1 2" key="1">
    <citation type="submission" date="2014-04" db="EMBL/GenBank/DDBJ databases">
        <title>Evolutionary Origins and Diversification of the Mycorrhizal Mutualists.</title>
        <authorList>
            <consortium name="DOE Joint Genome Institute"/>
            <consortium name="Mycorrhizal Genomics Consortium"/>
            <person name="Kohler A."/>
            <person name="Kuo A."/>
            <person name="Nagy L.G."/>
            <person name="Floudas D."/>
            <person name="Copeland A."/>
            <person name="Barry K.W."/>
            <person name="Cichocki N."/>
            <person name="Veneault-Fourrey C."/>
            <person name="LaButti K."/>
            <person name="Lindquist E.A."/>
            <person name="Lipzen A."/>
            <person name="Lundell T."/>
            <person name="Morin E."/>
            <person name="Murat C."/>
            <person name="Riley R."/>
            <person name="Ohm R."/>
            <person name="Sun H."/>
            <person name="Tunlid A."/>
            <person name="Henrissat B."/>
            <person name="Grigoriev I.V."/>
            <person name="Hibbett D.S."/>
            <person name="Martin F."/>
        </authorList>
    </citation>
    <scope>NUCLEOTIDE SEQUENCE [LARGE SCALE GENOMIC DNA]</scope>
    <source>
        <strain evidence="1 2">FD-317 M1</strain>
    </source>
</reference>
<evidence type="ECO:0000313" key="2">
    <source>
        <dbReference type="Proteomes" id="UP000053593"/>
    </source>
</evidence>
<organism evidence="1 2">
    <name type="scientific">Collybiopsis luxurians FD-317 M1</name>
    <dbReference type="NCBI Taxonomy" id="944289"/>
    <lineage>
        <taxon>Eukaryota</taxon>
        <taxon>Fungi</taxon>
        <taxon>Dikarya</taxon>
        <taxon>Basidiomycota</taxon>
        <taxon>Agaricomycotina</taxon>
        <taxon>Agaricomycetes</taxon>
        <taxon>Agaricomycetidae</taxon>
        <taxon>Agaricales</taxon>
        <taxon>Marasmiineae</taxon>
        <taxon>Omphalotaceae</taxon>
        <taxon>Collybiopsis</taxon>
        <taxon>Collybiopsis luxurians</taxon>
    </lineage>
</organism>